<dbReference type="PANTHER" id="PTHR11895">
    <property type="entry name" value="TRANSAMIDASE"/>
    <property type="match status" value="1"/>
</dbReference>
<name>A0AAU8JAF9_9CYAN</name>
<dbReference type="Gene3D" id="3.90.1300.10">
    <property type="entry name" value="Amidase signature (AS) domain"/>
    <property type="match status" value="1"/>
</dbReference>
<dbReference type="PROSITE" id="PS00571">
    <property type="entry name" value="AMIDASES"/>
    <property type="match status" value="1"/>
</dbReference>
<evidence type="ECO:0000313" key="3">
    <source>
        <dbReference type="EMBL" id="XCM35762.1"/>
    </source>
</evidence>
<evidence type="ECO:0000259" key="2">
    <source>
        <dbReference type="Pfam" id="PF01425"/>
    </source>
</evidence>
<protein>
    <submittedName>
        <fullName evidence="3">Amidase</fullName>
    </submittedName>
</protein>
<dbReference type="RefSeq" id="WP_054468125.1">
    <property type="nucleotide sequence ID" value="NZ_CP159837.1"/>
</dbReference>
<dbReference type="InterPro" id="IPR023631">
    <property type="entry name" value="Amidase_dom"/>
</dbReference>
<dbReference type="InterPro" id="IPR020556">
    <property type="entry name" value="Amidase_CS"/>
</dbReference>
<dbReference type="AlphaFoldDB" id="A0AAU8JAF9"/>
<dbReference type="Pfam" id="PF01425">
    <property type="entry name" value="Amidase"/>
    <property type="match status" value="1"/>
</dbReference>
<sequence>MNATDLAFSPALEQAQLIRRKEISPIELTQVYLDRIEQLNPQLGSYFTVTAELATADAIAKTEQLTTLDPGELPPFFGVPISIKDLNPVAGVPCSYGVAALRSQIAGHDDGIVQRLKQAGGIILGKTATSQLGSLPYTEPPGFAPARNPWNLNYTAGGSSGGAASSVAAGLCAIAQGSDGGGSIRGPAACCGVVGVKPSRGRISFAPIGDCLSGIATNGSLARTVTDAAAFLDAVSGYVTGDPYWLPDPHPSFLAAATDANPGGLRIAFASKIPPVGQASPELQQAVLTTAQILDALGHTLEPAGLDFSGLIEPFVTVWQTSVAFFGIPPEILQPMNQWLLDRANAVNSGQYLQAVAQMQIVARRLVAFFERYDALVLPVYLHPPIAIGQWADLSPEAILQNVINWVAPCPPFNATGQPAIALPMGFDAVNVQQGLPLGVQIIGRPGADSTLLALAAQIEAAKPWHQQRPAIANQ</sequence>
<evidence type="ECO:0000256" key="1">
    <source>
        <dbReference type="ARBA" id="ARBA00009199"/>
    </source>
</evidence>
<comment type="similarity">
    <text evidence="1">Belongs to the amidase family.</text>
</comment>
<dbReference type="PANTHER" id="PTHR11895:SF7">
    <property type="entry name" value="GLUTAMYL-TRNA(GLN) AMIDOTRANSFERASE SUBUNIT A, MITOCHONDRIAL"/>
    <property type="match status" value="1"/>
</dbReference>
<dbReference type="SUPFAM" id="SSF75304">
    <property type="entry name" value="Amidase signature (AS) enzymes"/>
    <property type="match status" value="1"/>
</dbReference>
<dbReference type="InterPro" id="IPR000120">
    <property type="entry name" value="Amidase"/>
</dbReference>
<proteinExistence type="inferred from homology"/>
<dbReference type="EMBL" id="CP159837">
    <property type="protein sequence ID" value="XCM35762.1"/>
    <property type="molecule type" value="Genomic_DNA"/>
</dbReference>
<feature type="domain" description="Amidase" evidence="2">
    <location>
        <begin position="27"/>
        <end position="453"/>
    </location>
</feature>
<reference evidence="3" key="1">
    <citation type="submission" date="2024-07" db="EMBL/GenBank/DDBJ databases">
        <authorList>
            <person name="Kim Y.J."/>
            <person name="Jeong J.Y."/>
        </authorList>
    </citation>
    <scope>NUCLEOTIDE SEQUENCE</scope>
    <source>
        <strain evidence="3">GIHE-MW2</strain>
    </source>
</reference>
<dbReference type="InterPro" id="IPR036928">
    <property type="entry name" value="AS_sf"/>
</dbReference>
<organism evidence="3">
    <name type="scientific">Planktothricoides raciborskii GIHE-MW2</name>
    <dbReference type="NCBI Taxonomy" id="2792601"/>
    <lineage>
        <taxon>Bacteria</taxon>
        <taxon>Bacillati</taxon>
        <taxon>Cyanobacteriota</taxon>
        <taxon>Cyanophyceae</taxon>
        <taxon>Oscillatoriophycideae</taxon>
        <taxon>Oscillatoriales</taxon>
        <taxon>Oscillatoriaceae</taxon>
        <taxon>Planktothricoides</taxon>
    </lineage>
</organism>
<accession>A0AAU8JAF9</accession>
<gene>
    <name evidence="3" type="ORF">ABWT76_004463</name>
</gene>
<dbReference type="GO" id="GO:0003824">
    <property type="term" value="F:catalytic activity"/>
    <property type="evidence" value="ECO:0007669"/>
    <property type="project" value="InterPro"/>
</dbReference>